<evidence type="ECO:0000313" key="4">
    <source>
        <dbReference type="Proteomes" id="UP000016568"/>
    </source>
</evidence>
<dbReference type="InterPro" id="IPR002931">
    <property type="entry name" value="Transglutaminase-like"/>
</dbReference>
<reference evidence="3 4" key="1">
    <citation type="submission" date="2013-09" db="EMBL/GenBank/DDBJ databases">
        <title>Whole genome shotgun sequence of Novosphingobium tardaugens NBRC 16725.</title>
        <authorList>
            <person name="Isaki S."/>
            <person name="Hosoyama A."/>
            <person name="Tsuchikane K."/>
            <person name="Katsumata H."/>
            <person name="Ando Y."/>
            <person name="Yamazaki S."/>
            <person name="Fujita N."/>
        </authorList>
    </citation>
    <scope>NUCLEOTIDE SEQUENCE [LARGE SCALE GENOMIC DNA]</scope>
    <source>
        <strain evidence="3 4">NBRC 16725</strain>
    </source>
</reference>
<dbReference type="AlphaFoldDB" id="U2YK31"/>
<dbReference type="SUPFAM" id="SSF54001">
    <property type="entry name" value="Cysteine proteinases"/>
    <property type="match status" value="1"/>
</dbReference>
<dbReference type="OrthoDB" id="9804023at2"/>
<dbReference type="eggNOG" id="COG4196">
    <property type="taxonomic scope" value="Bacteria"/>
</dbReference>
<proteinExistence type="predicted"/>
<dbReference type="Pfam" id="PF09899">
    <property type="entry name" value="DUF2126"/>
    <property type="match status" value="1"/>
</dbReference>
<comment type="caution">
    <text evidence="3">The sequence shown here is derived from an EMBL/GenBank/DDBJ whole genome shotgun (WGS) entry which is preliminary data.</text>
</comment>
<evidence type="ECO:0000259" key="2">
    <source>
        <dbReference type="SMART" id="SM00460"/>
    </source>
</evidence>
<feature type="compositionally biased region" description="Basic and acidic residues" evidence="1">
    <location>
        <begin position="1092"/>
        <end position="1103"/>
    </location>
</feature>
<organism evidence="3 4">
    <name type="scientific">Caenibius tardaugens NBRC 16725</name>
    <dbReference type="NCBI Taxonomy" id="1219035"/>
    <lineage>
        <taxon>Bacteria</taxon>
        <taxon>Pseudomonadati</taxon>
        <taxon>Pseudomonadota</taxon>
        <taxon>Alphaproteobacteria</taxon>
        <taxon>Sphingomonadales</taxon>
        <taxon>Erythrobacteraceae</taxon>
        <taxon>Caenibius</taxon>
    </lineage>
</organism>
<protein>
    <recommendedName>
        <fullName evidence="2">Transglutaminase-like domain-containing protein</fullName>
    </recommendedName>
</protein>
<feature type="region of interest" description="Disordered" evidence="1">
    <location>
        <begin position="1092"/>
        <end position="1132"/>
    </location>
</feature>
<dbReference type="PANTHER" id="PTHR33490">
    <property type="entry name" value="BLR5614 PROTEIN-RELATED"/>
    <property type="match status" value="1"/>
</dbReference>
<evidence type="ECO:0000256" key="1">
    <source>
        <dbReference type="SAM" id="MobiDB-lite"/>
    </source>
</evidence>
<sequence length="1132" mass="125866">MIRAALYHHTRYQYDRPVRLGPQVIRLRPAPHSRTKTPSYSLTIEPSGHFLNWQQDPHGNWLARIVFPERVDHFSVTVDLIADLDIINPFDFFVEEGAEQVPFTYDPVQRDDLAAYFDPEPAGPLVDALVTEFAGFRGRTIDFLVHVNRVLEQRIGYVVRMEPGVQAPEETLELGMGSCRDSGWLLVNVMRRLGYAARFVSGYLIQMKADVEPVDGPKGPEADFTDLHAWAEVYVPGAGWIGLDPTSGLFAGEGHIPLAATPHYRSAAPVAGVAEPAEVDFHFEMHVSRMAEAVRITQPFTDSRWDALLALGERVDADLARQNVRLTMGGEPTFVAVDDPEAPEWNGDAVGPTKAIYADRLIRKLRDRFAPGALLHHGQGKWYPGESLPRWGYSLYWRTDGKPLWHDDTLIAADPHPLPHSERAEAEQEPATGPLLDAADARRFLEAAAAGLDLAGDFVRPVYEDGEKWVEREGELPVNVTPGDPKIDDPEERARIVRAFSRGLSQPVGYVLPIQRWNAEPAKQSRWKSEQWSVRRGALFAVPGDSSLGYRLPLGSLPHVSKADYPYIHPRVTTDPLVPLADYREQRASAGRDDHETGTAPAQRVEHVAGADGHVQDIVEQRIIDGAVRTAITVEPRGAYLSVFIPPVEALEDFLELVAEVEATARRLDMPVRIEGYPPPPDPRINVLKVTPDPGVIEVNVHPAKDWPQLVDITTQLYDAARECGLTADKFMVDGRSVGTGGGNHIVLGGASVTESPFVRRPDLLKSFVLYWQRHPSLSYLFSGLFIGPTSQAPRFDEARHDSLYELEIALDQVPGPDTPPQFPWISDILFRNLLVDVTGNTHRSEICIDKLYSPDGPTGRLGLVEFRGFEMPPDAKMSVAQQLLLRALTAWFWREPQTGGLVRWGTTLHDRFLLPHCVWTDFCDVLSDLRRAGYDFDPQWFEAQRQFRFPIHGEIEAGGVALEISHALEPWNVLGETGAIGGTVRYVDSSTERLQVLARGLVPGRHVITCNGRRVPMHPTGVPGEGVGGVRYKAWSPAICLHPLLEADAPLTFDVLDSWNGRSLGGCVYHVAHPGGRAYDDVPVNGYEAESRRKGRFQEHGHTPGKVDMPPVEQRGDFPMTLDLRRPARLG</sequence>
<dbReference type="SMART" id="SM00460">
    <property type="entry name" value="TGc"/>
    <property type="match status" value="1"/>
</dbReference>
<dbReference type="InterPro" id="IPR018667">
    <property type="entry name" value="DUF2126"/>
</dbReference>
<dbReference type="eggNOG" id="COG1305">
    <property type="taxonomic scope" value="Bacteria"/>
</dbReference>
<dbReference type="PANTHER" id="PTHR33490:SF1">
    <property type="entry name" value="SLL1233 PROTEIN"/>
    <property type="match status" value="1"/>
</dbReference>
<gene>
    <name evidence="3" type="ORF">NT2_04_00330</name>
</gene>
<feature type="domain" description="Transglutaminase-like" evidence="2">
    <location>
        <begin position="171"/>
        <end position="247"/>
    </location>
</feature>
<accession>U2YK31</accession>
<dbReference type="Pfam" id="PF01841">
    <property type="entry name" value="Transglut_core"/>
    <property type="match status" value="1"/>
</dbReference>
<keyword evidence="4" id="KW-1185">Reference proteome</keyword>
<dbReference type="InterPro" id="IPR038765">
    <property type="entry name" value="Papain-like_cys_pep_sf"/>
</dbReference>
<dbReference type="Pfam" id="PF08379">
    <property type="entry name" value="Bact_transglu_N"/>
    <property type="match status" value="1"/>
</dbReference>
<dbReference type="Proteomes" id="UP000016568">
    <property type="component" value="Unassembled WGS sequence"/>
</dbReference>
<dbReference type="RefSeq" id="WP_021689529.1">
    <property type="nucleotide sequence ID" value="NZ_BASZ01000004.1"/>
</dbReference>
<evidence type="ECO:0000313" key="3">
    <source>
        <dbReference type="EMBL" id="GAD48622.1"/>
    </source>
</evidence>
<dbReference type="KEGG" id="ntd:EGO55_10120"/>
<dbReference type="Gene3D" id="3.10.620.30">
    <property type="match status" value="1"/>
</dbReference>
<name>U2YK31_9SPHN</name>
<dbReference type="InterPro" id="IPR013589">
    <property type="entry name" value="Bac_transglu_N"/>
</dbReference>
<dbReference type="EMBL" id="BASZ01000004">
    <property type="protein sequence ID" value="GAD48622.1"/>
    <property type="molecule type" value="Genomic_DNA"/>
</dbReference>